<dbReference type="OMA" id="NVRTHGV"/>
<feature type="coiled-coil region" evidence="4">
    <location>
        <begin position="378"/>
        <end position="407"/>
    </location>
</feature>
<dbReference type="AlphaFoldDB" id="A0A3Q2UZ06"/>
<dbReference type="PANTHER" id="PTHR10903">
    <property type="entry name" value="GTPASE, IMAP FAMILY MEMBER-RELATED"/>
    <property type="match status" value="1"/>
</dbReference>
<dbReference type="PROSITE" id="PS51720">
    <property type="entry name" value="G_AIG1"/>
    <property type="match status" value="2"/>
</dbReference>
<reference evidence="6" key="2">
    <citation type="submission" date="2025-09" db="UniProtKB">
        <authorList>
            <consortium name="Ensembl"/>
        </authorList>
    </citation>
    <scope>IDENTIFICATION</scope>
</reference>
<dbReference type="GeneTree" id="ENSGT01120000271858"/>
<proteinExistence type="inferred from homology"/>
<evidence type="ECO:0000256" key="2">
    <source>
        <dbReference type="ARBA" id="ARBA00022741"/>
    </source>
</evidence>
<evidence type="ECO:0000256" key="4">
    <source>
        <dbReference type="SAM" id="Coils"/>
    </source>
</evidence>
<dbReference type="Pfam" id="PF04548">
    <property type="entry name" value="AIG1"/>
    <property type="match status" value="2"/>
</dbReference>
<evidence type="ECO:0000259" key="5">
    <source>
        <dbReference type="PROSITE" id="PS51720"/>
    </source>
</evidence>
<keyword evidence="7" id="KW-1185">Reference proteome</keyword>
<dbReference type="InterPro" id="IPR045058">
    <property type="entry name" value="GIMA/IAN/Toc"/>
</dbReference>
<keyword evidence="3" id="KW-0342">GTP-binding</keyword>
<comment type="similarity">
    <text evidence="1">Belongs to the TRAFAC class TrmE-Era-EngA-EngB-Septin-like GTPase superfamily. AIG1/Toc34/Toc159-like paraseptin GTPase family. IAN subfamily.</text>
</comment>
<keyword evidence="4" id="KW-0175">Coiled coil</keyword>
<protein>
    <submittedName>
        <fullName evidence="6">GTPase IMAP family member 8-like</fullName>
    </submittedName>
</protein>
<dbReference type="GeneID" id="102299801"/>
<accession>A0A3Q2UZ06</accession>
<dbReference type="RefSeq" id="XP_005953091.1">
    <property type="nucleotide sequence ID" value="XM_005953029.2"/>
</dbReference>
<feature type="domain" description="AIG1-type G" evidence="5">
    <location>
        <begin position="2"/>
        <end position="172"/>
    </location>
</feature>
<evidence type="ECO:0000313" key="6">
    <source>
        <dbReference type="Ensembl" id="ENSHBUP00000003200.1"/>
    </source>
</evidence>
<evidence type="ECO:0000256" key="3">
    <source>
        <dbReference type="ARBA" id="ARBA00023134"/>
    </source>
</evidence>
<name>A0A3Q2UZ06_HAPBU</name>
<evidence type="ECO:0000256" key="1">
    <source>
        <dbReference type="ARBA" id="ARBA00008535"/>
    </source>
</evidence>
<sequence>MDDHLSIVLLGKVGVGKSSSGNTILGRAVFESKLSLRPVTKLICVETGTVFGKQVSVIDTPEILGSEQQVQTFCQCVLQSVRPVLFLLVIRVGRFTEEDHRAVEAASRAVGPHRLEKCYLLFTGGDELKTSVDDYVLQNRTSSLPDVVKRFSQRTHLFNNKDGGREQVRELVLKAGHLPTGGAELRMVLVGKTGVGKSASGNTILGRRVFRSARSAASVTSECEKETGQFDGQTLAVIDTPGLFDTHRSQREVMTEIAKCVALAAPGPHVILVVIQPGRFTKEEEETPRIIHQMFGEEVAGYTMVLFTRGDDLEADGVTIEDYITQCPALRDFICQCGGRYHVFNNRSRDPAQVRELLEKINTMVQRNGGSYYSTEMFRQAERAIREEEMRLQREHLEMLEDRLRERRRLLIENLTQCVLH</sequence>
<dbReference type="CDD" id="cd01852">
    <property type="entry name" value="AIG1"/>
    <property type="match status" value="1"/>
</dbReference>
<dbReference type="FunFam" id="3.40.50.300:FF:000366">
    <property type="entry name" value="GTPase, IMAP family member 2"/>
    <property type="match status" value="1"/>
</dbReference>
<dbReference type="STRING" id="8153.ENSHBUP00000003200"/>
<dbReference type="Proteomes" id="UP000264840">
    <property type="component" value="Unplaced"/>
</dbReference>
<dbReference type="PANTHER" id="PTHR10903:SF186">
    <property type="entry name" value="GTPASE IMAP FAMILY MEMBER 4-LIKE-RELATED"/>
    <property type="match status" value="1"/>
</dbReference>
<feature type="domain" description="AIG1-type G" evidence="5">
    <location>
        <begin position="182"/>
        <end position="382"/>
    </location>
</feature>
<dbReference type="InterPro" id="IPR006703">
    <property type="entry name" value="G_AIG1"/>
</dbReference>
<dbReference type="Ensembl" id="ENSHBUT00000010801.1">
    <property type="protein sequence ID" value="ENSHBUP00000003200.1"/>
    <property type="gene ID" value="ENSHBUG00000004432.1"/>
</dbReference>
<organism evidence="6 7">
    <name type="scientific">Haplochromis burtoni</name>
    <name type="common">Burton's mouthbrooder</name>
    <name type="synonym">Chromis burtoni</name>
    <dbReference type="NCBI Taxonomy" id="8153"/>
    <lineage>
        <taxon>Eukaryota</taxon>
        <taxon>Metazoa</taxon>
        <taxon>Chordata</taxon>
        <taxon>Craniata</taxon>
        <taxon>Vertebrata</taxon>
        <taxon>Euteleostomi</taxon>
        <taxon>Actinopterygii</taxon>
        <taxon>Neopterygii</taxon>
        <taxon>Teleostei</taxon>
        <taxon>Neoteleostei</taxon>
        <taxon>Acanthomorphata</taxon>
        <taxon>Ovalentaria</taxon>
        <taxon>Cichlomorphae</taxon>
        <taxon>Cichliformes</taxon>
        <taxon>Cichlidae</taxon>
        <taxon>African cichlids</taxon>
        <taxon>Pseudocrenilabrinae</taxon>
        <taxon>Haplochromini</taxon>
        <taxon>Haplochromis</taxon>
    </lineage>
</organism>
<dbReference type="Gene3D" id="3.40.50.300">
    <property type="entry name" value="P-loop containing nucleotide triphosphate hydrolases"/>
    <property type="match status" value="2"/>
</dbReference>
<dbReference type="GO" id="GO:0005525">
    <property type="term" value="F:GTP binding"/>
    <property type="evidence" value="ECO:0007669"/>
    <property type="project" value="UniProtKB-KW"/>
</dbReference>
<reference evidence="6" key="1">
    <citation type="submission" date="2025-08" db="UniProtKB">
        <authorList>
            <consortium name="Ensembl"/>
        </authorList>
    </citation>
    <scope>IDENTIFICATION</scope>
</reference>
<dbReference type="InterPro" id="IPR027417">
    <property type="entry name" value="P-loop_NTPase"/>
</dbReference>
<keyword evidence="2" id="KW-0547">Nucleotide-binding</keyword>
<evidence type="ECO:0000313" key="7">
    <source>
        <dbReference type="Proteomes" id="UP000264840"/>
    </source>
</evidence>
<dbReference type="SUPFAM" id="SSF52540">
    <property type="entry name" value="P-loop containing nucleoside triphosphate hydrolases"/>
    <property type="match status" value="2"/>
</dbReference>